<keyword evidence="9" id="KW-1185">Reference proteome</keyword>
<proteinExistence type="inferred from homology"/>
<evidence type="ECO:0000313" key="8">
    <source>
        <dbReference type="EMBL" id="TDP92721.1"/>
    </source>
</evidence>
<dbReference type="EMBL" id="SNYA01000004">
    <property type="protein sequence ID" value="TDP92721.1"/>
    <property type="molecule type" value="Genomic_DNA"/>
</dbReference>
<dbReference type="RefSeq" id="WP_132203815.1">
    <property type="nucleotide sequence ID" value="NZ_CP080492.1"/>
</dbReference>
<protein>
    <submittedName>
        <fullName evidence="8">Multisubunit sodium/proton antiporter MrpE subunit</fullName>
    </submittedName>
</protein>
<accession>A0A4R6RZT3</accession>
<dbReference type="AlphaFoldDB" id="A0A4R6RZT3"/>
<evidence type="ECO:0000313" key="9">
    <source>
        <dbReference type="Proteomes" id="UP000295601"/>
    </source>
</evidence>
<keyword evidence="3" id="KW-1003">Cell membrane</keyword>
<name>A0A4R6RZT3_9MICO</name>
<gene>
    <name evidence="8" type="ORF">EDF62_1943</name>
</gene>
<dbReference type="NCBIfam" id="NF006521">
    <property type="entry name" value="PRK08965.1-5"/>
    <property type="match status" value="1"/>
</dbReference>
<evidence type="ECO:0000256" key="6">
    <source>
        <dbReference type="ARBA" id="ARBA00023136"/>
    </source>
</evidence>
<evidence type="ECO:0000256" key="5">
    <source>
        <dbReference type="ARBA" id="ARBA00022989"/>
    </source>
</evidence>
<keyword evidence="4 7" id="KW-0812">Transmembrane</keyword>
<feature type="transmembrane region" description="Helical" evidence="7">
    <location>
        <begin position="41"/>
        <end position="59"/>
    </location>
</feature>
<feature type="transmembrane region" description="Helical" evidence="7">
    <location>
        <begin position="15"/>
        <end position="34"/>
    </location>
</feature>
<comment type="subcellular location">
    <subcellularLocation>
        <location evidence="1">Cell membrane</location>
        <topology evidence="1">Multi-pass membrane protein</topology>
    </subcellularLocation>
</comment>
<dbReference type="OrthoDB" id="3556991at2"/>
<dbReference type="Proteomes" id="UP000295601">
    <property type="component" value="Unassembled WGS sequence"/>
</dbReference>
<feature type="transmembrane region" description="Helical" evidence="7">
    <location>
        <begin position="79"/>
        <end position="97"/>
    </location>
</feature>
<evidence type="ECO:0000256" key="4">
    <source>
        <dbReference type="ARBA" id="ARBA00022692"/>
    </source>
</evidence>
<evidence type="ECO:0000256" key="2">
    <source>
        <dbReference type="ARBA" id="ARBA00006228"/>
    </source>
</evidence>
<organism evidence="8 9">
    <name type="scientific">Leucobacter luti</name>
    <dbReference type="NCBI Taxonomy" id="340320"/>
    <lineage>
        <taxon>Bacteria</taxon>
        <taxon>Bacillati</taxon>
        <taxon>Actinomycetota</taxon>
        <taxon>Actinomycetes</taxon>
        <taxon>Micrococcales</taxon>
        <taxon>Microbacteriaceae</taxon>
        <taxon>Leucobacter</taxon>
    </lineage>
</organism>
<evidence type="ECO:0000256" key="7">
    <source>
        <dbReference type="SAM" id="Phobius"/>
    </source>
</evidence>
<dbReference type="PANTHER" id="PTHR34584">
    <property type="entry name" value="NA(+)/H(+) ANTIPORTER SUBUNIT E1"/>
    <property type="match status" value="1"/>
</dbReference>
<comment type="caution">
    <text evidence="8">The sequence shown here is derived from an EMBL/GenBank/DDBJ whole genome shotgun (WGS) entry which is preliminary data.</text>
</comment>
<evidence type="ECO:0000256" key="1">
    <source>
        <dbReference type="ARBA" id="ARBA00004651"/>
    </source>
</evidence>
<keyword evidence="5 7" id="KW-1133">Transmembrane helix</keyword>
<reference evidence="8 9" key="1">
    <citation type="submission" date="2019-03" db="EMBL/GenBank/DDBJ databases">
        <title>Genomic analyses of the natural microbiome of Caenorhabditis elegans.</title>
        <authorList>
            <person name="Samuel B."/>
        </authorList>
    </citation>
    <scope>NUCLEOTIDE SEQUENCE [LARGE SCALE GENOMIC DNA]</scope>
    <source>
        <strain evidence="8 9">JUb18</strain>
    </source>
</reference>
<dbReference type="InterPro" id="IPR002758">
    <property type="entry name" value="Cation_antiport_E"/>
</dbReference>
<dbReference type="Pfam" id="PF01899">
    <property type="entry name" value="MNHE"/>
    <property type="match status" value="1"/>
</dbReference>
<sequence length="186" mass="21099">MSETSTPPAGRRLEWGVRLHELPLLLGLVALWMMLWHEVSLLSLVSGVVIAIVVMRVFYLPPVELAGRFNPWYALRYLLYFFWHLAVASWQVAWLAVRPGPTPPTSIIAVRLRTRNDFILTVVGLTISLIPGSLVAEVDRFESTLYLHVLNTPTQRSITQMRHDVRHIERLLILALGSKQEIGALT</sequence>
<dbReference type="GO" id="GO:0005886">
    <property type="term" value="C:plasma membrane"/>
    <property type="evidence" value="ECO:0007669"/>
    <property type="project" value="UniProtKB-SubCell"/>
</dbReference>
<keyword evidence="6 7" id="KW-0472">Membrane</keyword>
<dbReference type="GO" id="GO:0008324">
    <property type="term" value="F:monoatomic cation transmembrane transporter activity"/>
    <property type="evidence" value="ECO:0007669"/>
    <property type="project" value="InterPro"/>
</dbReference>
<dbReference type="PANTHER" id="PTHR34584:SF1">
    <property type="entry name" value="NA(+)_H(+) ANTIPORTER SUBUNIT E1"/>
    <property type="match status" value="1"/>
</dbReference>
<feature type="transmembrane region" description="Helical" evidence="7">
    <location>
        <begin position="118"/>
        <end position="136"/>
    </location>
</feature>
<evidence type="ECO:0000256" key="3">
    <source>
        <dbReference type="ARBA" id="ARBA00022475"/>
    </source>
</evidence>
<comment type="similarity">
    <text evidence="2">Belongs to the CPA3 antiporters (TC 2.A.63) subunit E family.</text>
</comment>